<comment type="caution">
    <text evidence="1">The sequence shown here is derived from an EMBL/GenBank/DDBJ whole genome shotgun (WGS) entry which is preliminary data.</text>
</comment>
<evidence type="ECO:0000313" key="1">
    <source>
        <dbReference type="EMBL" id="KAJ1364271.1"/>
    </source>
</evidence>
<organism evidence="1 2">
    <name type="scientific">Parelaphostrongylus tenuis</name>
    <name type="common">Meningeal worm</name>
    <dbReference type="NCBI Taxonomy" id="148309"/>
    <lineage>
        <taxon>Eukaryota</taxon>
        <taxon>Metazoa</taxon>
        <taxon>Ecdysozoa</taxon>
        <taxon>Nematoda</taxon>
        <taxon>Chromadorea</taxon>
        <taxon>Rhabditida</taxon>
        <taxon>Rhabditina</taxon>
        <taxon>Rhabditomorpha</taxon>
        <taxon>Strongyloidea</taxon>
        <taxon>Metastrongylidae</taxon>
        <taxon>Parelaphostrongylus</taxon>
    </lineage>
</organism>
<name>A0AAD5QXL1_PARTN</name>
<gene>
    <name evidence="1" type="ORF">KIN20_024329</name>
</gene>
<dbReference type="Proteomes" id="UP001196413">
    <property type="component" value="Unassembled WGS sequence"/>
</dbReference>
<reference evidence="1" key="1">
    <citation type="submission" date="2021-06" db="EMBL/GenBank/DDBJ databases">
        <title>Parelaphostrongylus tenuis whole genome reference sequence.</title>
        <authorList>
            <person name="Garwood T.J."/>
            <person name="Larsen P.A."/>
            <person name="Fountain-Jones N.M."/>
            <person name="Garbe J.R."/>
            <person name="Macchietto M.G."/>
            <person name="Kania S.A."/>
            <person name="Gerhold R.W."/>
            <person name="Richards J.E."/>
            <person name="Wolf T.M."/>
        </authorList>
    </citation>
    <scope>NUCLEOTIDE SEQUENCE</scope>
    <source>
        <strain evidence="1">MNPRO001-30</strain>
        <tissue evidence="1">Meninges</tissue>
    </source>
</reference>
<dbReference type="AlphaFoldDB" id="A0AAD5QXL1"/>
<protein>
    <submittedName>
        <fullName evidence="1">Uncharacterized protein</fullName>
    </submittedName>
</protein>
<sequence>MKLLRNTVMCKSPSAATELINFPTNVRSEVCISHVIIALQTHPPIPMLSVQCPYHSDSDSGIAAITKFAHFWVSSDQ</sequence>
<proteinExistence type="predicted"/>
<dbReference type="EMBL" id="JAHQIW010004907">
    <property type="protein sequence ID" value="KAJ1364271.1"/>
    <property type="molecule type" value="Genomic_DNA"/>
</dbReference>
<accession>A0AAD5QXL1</accession>
<evidence type="ECO:0000313" key="2">
    <source>
        <dbReference type="Proteomes" id="UP001196413"/>
    </source>
</evidence>
<keyword evidence="2" id="KW-1185">Reference proteome</keyword>